<evidence type="ECO:0000313" key="2">
    <source>
        <dbReference type="Proteomes" id="UP001238973"/>
    </source>
</evidence>
<gene>
    <name evidence="1" type="ORF">QUF85_00840</name>
</gene>
<name>A0AAJ1QI58_9BACI</name>
<dbReference type="EMBL" id="JAUCFI010000001">
    <property type="protein sequence ID" value="MDM5281926.1"/>
    <property type="molecule type" value="Genomic_DNA"/>
</dbReference>
<protein>
    <submittedName>
        <fullName evidence="1">Uncharacterized protein</fullName>
    </submittedName>
</protein>
<accession>A0AAJ1QI58</accession>
<evidence type="ECO:0000313" key="1">
    <source>
        <dbReference type="EMBL" id="MDM5281926.1"/>
    </source>
</evidence>
<sequence>MMNYKIRVYDLHTNKETIKVDKIFETKDAAEAAIENHKLKNPEKYEYVKIPVKS</sequence>
<organism evidence="1 2">
    <name type="scientific">Peribacillus frigoritolerans</name>
    <dbReference type="NCBI Taxonomy" id="450367"/>
    <lineage>
        <taxon>Bacteria</taxon>
        <taxon>Bacillati</taxon>
        <taxon>Bacillota</taxon>
        <taxon>Bacilli</taxon>
        <taxon>Bacillales</taxon>
        <taxon>Bacillaceae</taxon>
        <taxon>Peribacillus</taxon>
    </lineage>
</organism>
<dbReference type="Proteomes" id="UP001238973">
    <property type="component" value="Unassembled WGS sequence"/>
</dbReference>
<proteinExistence type="predicted"/>
<dbReference type="AlphaFoldDB" id="A0AAJ1QI58"/>
<comment type="caution">
    <text evidence="1">The sequence shown here is derived from an EMBL/GenBank/DDBJ whole genome shotgun (WGS) entry which is preliminary data.</text>
</comment>
<reference evidence="1" key="1">
    <citation type="submission" date="2023-06" db="EMBL/GenBank/DDBJ databases">
        <title>Comparative genomics of Bacillaceae isolates and their secondary metabolite potential.</title>
        <authorList>
            <person name="Song L."/>
            <person name="Nielsen L.J."/>
            <person name="Mohite O."/>
            <person name="Xu X."/>
            <person name="Weber T."/>
            <person name="Kovacs A.T."/>
        </authorList>
    </citation>
    <scope>NUCLEOTIDE SEQUENCE</scope>
    <source>
        <strain evidence="1">G1S1</strain>
    </source>
</reference>